<dbReference type="GO" id="GO:0004252">
    <property type="term" value="F:serine-type endopeptidase activity"/>
    <property type="evidence" value="ECO:0007669"/>
    <property type="project" value="UniProtKB-EC"/>
</dbReference>
<dbReference type="EC" id="3.4.21.102" evidence="7"/>
<dbReference type="InterPro" id="IPR001478">
    <property type="entry name" value="PDZ"/>
</dbReference>
<dbReference type="SUPFAM" id="SSF50156">
    <property type="entry name" value="PDZ domain-like"/>
    <property type="match status" value="1"/>
</dbReference>
<dbReference type="EMBL" id="JASBRG010000007">
    <property type="protein sequence ID" value="MDI3320743.1"/>
    <property type="molecule type" value="Genomic_DNA"/>
</dbReference>
<proteinExistence type="inferred from homology"/>
<dbReference type="InterPro" id="IPR004447">
    <property type="entry name" value="Peptidase_S41A"/>
</dbReference>
<dbReference type="NCBIfam" id="TIGR00225">
    <property type="entry name" value="prc"/>
    <property type="match status" value="1"/>
</dbReference>
<reference evidence="7 8" key="1">
    <citation type="submission" date="2023-05" db="EMBL/GenBank/DDBJ databases">
        <title>Genome sequence of Pinibacter sp. MAH-24.</title>
        <authorList>
            <person name="Huq M.A."/>
        </authorList>
    </citation>
    <scope>NUCLEOTIDE SEQUENCE [LARGE SCALE GENOMIC DNA]</scope>
    <source>
        <strain evidence="7 8">MAH-24</strain>
    </source>
</reference>
<accession>A0ABT6RDZ7</accession>
<evidence type="ECO:0000256" key="1">
    <source>
        <dbReference type="ARBA" id="ARBA00009179"/>
    </source>
</evidence>
<dbReference type="InterPro" id="IPR020992">
    <property type="entry name" value="Tail_Prtase_C"/>
</dbReference>
<feature type="domain" description="PDZ" evidence="6">
    <location>
        <begin position="257"/>
        <end position="331"/>
    </location>
</feature>
<dbReference type="Gene3D" id="2.30.42.10">
    <property type="match status" value="1"/>
</dbReference>
<evidence type="ECO:0000256" key="3">
    <source>
        <dbReference type="ARBA" id="ARBA00022801"/>
    </source>
</evidence>
<keyword evidence="4 5" id="KW-0720">Serine protease</keyword>
<dbReference type="SUPFAM" id="SSF52096">
    <property type="entry name" value="ClpP/crotonase"/>
    <property type="match status" value="1"/>
</dbReference>
<dbReference type="CDD" id="cd06782">
    <property type="entry name" value="cpPDZ_CPP-like"/>
    <property type="match status" value="1"/>
</dbReference>
<keyword evidence="3 5" id="KW-0378">Hydrolase</keyword>
<dbReference type="PANTHER" id="PTHR32060:SF22">
    <property type="entry name" value="CARBOXYL-TERMINAL-PROCESSING PEPTIDASE 3, CHLOROPLASTIC"/>
    <property type="match status" value="1"/>
</dbReference>
<keyword evidence="2 5" id="KW-0645">Protease</keyword>
<dbReference type="Pfam" id="PF11818">
    <property type="entry name" value="DUF3340"/>
    <property type="match status" value="1"/>
</dbReference>
<dbReference type="InterPro" id="IPR005151">
    <property type="entry name" value="Tail-specific_protease"/>
</dbReference>
<sequence>MKKVLQFMFSKRSLPFLVVVLAGALFIGFQSLGTKGHNPPTKYEKILHNVGEMLDQVHYSPKAINDSFSREVFKKYLVAIDPDKNFFLQSDIKQLKMYETKLDDEILGGAVQFVPAVAEIFKKRVAEADSITKVLLSKPFDFKANEEVVLDADKLDFPKDDAERKDMWRKRLKYMVLERYVDMQDTQEKNKATDKAATVKTNEQLESDARDRVQKIMNKTFDRYKFKFSVDDQFNTYVNTITTTMDPHTSFFPPVDKRYFDEQMSGRFFGIGASLREEDGGIKVMTLVTGSPAWKSGQVAVGDIIAKVAQGNGEAVDLTGYAVEDAVKLIRGDKGTEVKLTLKKTDGSMKVISLIRDEIVQDETFARSTIVDNGKSKVGYIYLPEFYADFDNPKGARCSADVAKELIKLKEQNVDGVVLDLRNNGGGSLFDVVQMVGLFIEDGPVVQVKDRDGKPSILRDRDKNILYDGPLAVMVNEFSASASEIFAAAIQDYHRGVIIGSTSTYGKGTVQRNIGLDKETGMFSSNSELGTIKLTLQKFYRINGGSTQLKGVSSDVILPDVFEYSKLREKDDPDALPWDEIQKADYNTWKPGFDMNVVYNNSNGRVNSNPAFNEIKTDTKWLADQNDKVYSLNIDKFKEEKKNISSTVKKLEALNKLPKELDVVTLPQDVNRYANDKDRQDRFKQWQKSLKNDIYLNEAVNVVNDMVVQRNLAKAK</sequence>
<evidence type="ECO:0000256" key="5">
    <source>
        <dbReference type="RuleBase" id="RU004404"/>
    </source>
</evidence>
<dbReference type="InterPro" id="IPR036034">
    <property type="entry name" value="PDZ_sf"/>
</dbReference>
<comment type="caution">
    <text evidence="7">The sequence shown here is derived from an EMBL/GenBank/DDBJ whole genome shotgun (WGS) entry which is preliminary data.</text>
</comment>
<name>A0ABT6RDZ7_9BACT</name>
<dbReference type="SMART" id="SM00245">
    <property type="entry name" value="TSPc"/>
    <property type="match status" value="1"/>
</dbReference>
<dbReference type="Gene3D" id="3.90.226.10">
    <property type="entry name" value="2-enoyl-CoA Hydratase, Chain A, domain 1"/>
    <property type="match status" value="1"/>
</dbReference>
<gene>
    <name evidence="7" type="ORF">QJ048_13210</name>
</gene>
<dbReference type="CDD" id="cd07560">
    <property type="entry name" value="Peptidase_S41_CPP"/>
    <property type="match status" value="1"/>
</dbReference>
<evidence type="ECO:0000256" key="2">
    <source>
        <dbReference type="ARBA" id="ARBA00022670"/>
    </source>
</evidence>
<dbReference type="Pfam" id="PF17804">
    <property type="entry name" value="TSP_NTD"/>
    <property type="match status" value="1"/>
</dbReference>
<dbReference type="RefSeq" id="WP_282334848.1">
    <property type="nucleotide sequence ID" value="NZ_JASBRG010000007.1"/>
</dbReference>
<evidence type="ECO:0000313" key="8">
    <source>
        <dbReference type="Proteomes" id="UP001226434"/>
    </source>
</evidence>
<organism evidence="7 8">
    <name type="scientific">Pinibacter soli</name>
    <dbReference type="NCBI Taxonomy" id="3044211"/>
    <lineage>
        <taxon>Bacteria</taxon>
        <taxon>Pseudomonadati</taxon>
        <taxon>Bacteroidota</taxon>
        <taxon>Chitinophagia</taxon>
        <taxon>Chitinophagales</taxon>
        <taxon>Chitinophagaceae</taxon>
        <taxon>Pinibacter</taxon>
    </lineage>
</organism>
<evidence type="ECO:0000313" key="7">
    <source>
        <dbReference type="EMBL" id="MDI3320743.1"/>
    </source>
</evidence>
<dbReference type="Proteomes" id="UP001226434">
    <property type="component" value="Unassembled WGS sequence"/>
</dbReference>
<dbReference type="InterPro" id="IPR040573">
    <property type="entry name" value="TSP_N"/>
</dbReference>
<keyword evidence="8" id="KW-1185">Reference proteome</keyword>
<comment type="similarity">
    <text evidence="1 5">Belongs to the peptidase S41A family.</text>
</comment>
<evidence type="ECO:0000259" key="6">
    <source>
        <dbReference type="PROSITE" id="PS50106"/>
    </source>
</evidence>
<protein>
    <submittedName>
        <fullName evidence="7">Carboxy terminal-processing peptidase</fullName>
        <ecNumber evidence="7">3.4.21.102</ecNumber>
    </submittedName>
</protein>
<dbReference type="InterPro" id="IPR029045">
    <property type="entry name" value="ClpP/crotonase-like_dom_sf"/>
</dbReference>
<evidence type="ECO:0000256" key="4">
    <source>
        <dbReference type="ARBA" id="ARBA00022825"/>
    </source>
</evidence>
<dbReference type="Pfam" id="PF03572">
    <property type="entry name" value="Peptidase_S41"/>
    <property type="match status" value="1"/>
</dbReference>
<dbReference type="PROSITE" id="PS50106">
    <property type="entry name" value="PDZ"/>
    <property type="match status" value="1"/>
</dbReference>
<dbReference type="PANTHER" id="PTHR32060">
    <property type="entry name" value="TAIL-SPECIFIC PROTEASE"/>
    <property type="match status" value="1"/>
</dbReference>
<dbReference type="SMART" id="SM00228">
    <property type="entry name" value="PDZ"/>
    <property type="match status" value="1"/>
</dbReference>